<sequence>MRFFSPPRGSESSQLKVPIWYGIFCQPFVFISCLVLEPDQVLSLVLAIKSDFPGLDGFPHWPMGVFSFHYLWWGGDFFLEGNLSSPVWKYGLTKLTGKTWCFLENSSVLCVICPTSAYCIPLPQICIWQLYDKPFTTYHGNLWLWGGWSEDFSSSDPQAIGGSTLSP</sequence>
<evidence type="ECO:0000313" key="1">
    <source>
        <dbReference type="EMBL" id="MBW0577171.1"/>
    </source>
</evidence>
<dbReference type="EMBL" id="AVOT02100059">
    <property type="protein sequence ID" value="MBW0577171.1"/>
    <property type="molecule type" value="Genomic_DNA"/>
</dbReference>
<feature type="non-terminal residue" evidence="1">
    <location>
        <position position="1"/>
    </location>
</feature>
<dbReference type="Proteomes" id="UP000765509">
    <property type="component" value="Unassembled WGS sequence"/>
</dbReference>
<dbReference type="AlphaFoldDB" id="A0A9Q3KAX0"/>
<organism evidence="1 2">
    <name type="scientific">Austropuccinia psidii MF-1</name>
    <dbReference type="NCBI Taxonomy" id="1389203"/>
    <lineage>
        <taxon>Eukaryota</taxon>
        <taxon>Fungi</taxon>
        <taxon>Dikarya</taxon>
        <taxon>Basidiomycota</taxon>
        <taxon>Pucciniomycotina</taxon>
        <taxon>Pucciniomycetes</taxon>
        <taxon>Pucciniales</taxon>
        <taxon>Sphaerophragmiaceae</taxon>
        <taxon>Austropuccinia</taxon>
    </lineage>
</organism>
<name>A0A9Q3KAX0_9BASI</name>
<keyword evidence="2" id="KW-1185">Reference proteome</keyword>
<accession>A0A9Q3KAX0</accession>
<protein>
    <submittedName>
        <fullName evidence="1">Uncharacterized protein</fullName>
    </submittedName>
</protein>
<comment type="caution">
    <text evidence="1">The sequence shown here is derived from an EMBL/GenBank/DDBJ whole genome shotgun (WGS) entry which is preliminary data.</text>
</comment>
<proteinExistence type="predicted"/>
<evidence type="ECO:0000313" key="2">
    <source>
        <dbReference type="Proteomes" id="UP000765509"/>
    </source>
</evidence>
<dbReference type="PROSITE" id="PS51257">
    <property type="entry name" value="PROKAR_LIPOPROTEIN"/>
    <property type="match status" value="1"/>
</dbReference>
<reference evidence="1" key="1">
    <citation type="submission" date="2021-03" db="EMBL/GenBank/DDBJ databases">
        <title>Draft genome sequence of rust myrtle Austropuccinia psidii MF-1, a brazilian biotype.</title>
        <authorList>
            <person name="Quecine M.C."/>
            <person name="Pachon D.M.R."/>
            <person name="Bonatelli M.L."/>
            <person name="Correr F.H."/>
            <person name="Franceschini L.M."/>
            <person name="Leite T.F."/>
            <person name="Margarido G.R.A."/>
            <person name="Almeida C.A."/>
            <person name="Ferrarezi J.A."/>
            <person name="Labate C.A."/>
        </authorList>
    </citation>
    <scope>NUCLEOTIDE SEQUENCE</scope>
    <source>
        <strain evidence="1">MF-1</strain>
    </source>
</reference>
<gene>
    <name evidence="1" type="ORF">O181_116886</name>
</gene>